<gene>
    <name evidence="1" type="ORF">OL599_03490</name>
</gene>
<evidence type="ECO:0000313" key="1">
    <source>
        <dbReference type="EMBL" id="MCW3473631.1"/>
    </source>
</evidence>
<evidence type="ECO:0000313" key="2">
    <source>
        <dbReference type="Proteomes" id="UP001165679"/>
    </source>
</evidence>
<dbReference type="AlphaFoldDB" id="A0AA41YHR5"/>
<reference evidence="1" key="2">
    <citation type="submission" date="2022-10" db="EMBL/GenBank/DDBJ databases">
        <authorList>
            <person name="Trinh H.N."/>
        </authorList>
    </citation>
    <scope>NUCLEOTIDE SEQUENCE</scope>
    <source>
        <strain evidence="1">RN2-1</strain>
    </source>
</reference>
<protein>
    <submittedName>
        <fullName evidence="1">Uncharacterized protein</fullName>
    </submittedName>
</protein>
<dbReference type="EMBL" id="JAPDNT010000001">
    <property type="protein sequence ID" value="MCW3473631.1"/>
    <property type="molecule type" value="Genomic_DNA"/>
</dbReference>
<dbReference type="RefSeq" id="WP_264712212.1">
    <property type="nucleotide sequence ID" value="NZ_JAPDNT010000001.1"/>
</dbReference>
<comment type="caution">
    <text evidence="1">The sequence shown here is derived from an EMBL/GenBank/DDBJ whole genome shotgun (WGS) entry which is preliminary data.</text>
</comment>
<reference evidence="1" key="1">
    <citation type="submission" date="2022-09" db="EMBL/GenBank/DDBJ databases">
        <title>Rhodovastum sp. nov. RN2-1 isolated from soil in Seongnam, South Korea.</title>
        <authorList>
            <person name="Le N.T."/>
        </authorList>
    </citation>
    <scope>NUCLEOTIDE SEQUENCE</scope>
    <source>
        <strain evidence="1">RN2-1</strain>
    </source>
</reference>
<keyword evidence="2" id="KW-1185">Reference proteome</keyword>
<name>A0AA41YHR5_9PROT</name>
<accession>A0AA41YHR5</accession>
<sequence>MTPTAWHPFDETAAASTLATFIEWLRASGRLADADPASVDTWRRADPAGFGAAIAAFAGLDPDRSPAANLLRFTGAREALVLHHAGQRRVWSRDALHSGTPPLPACIADRLRALSWPALLDLAAGHLLDANTRPDDRLLWTGGAADPWPFGALIVGATVILAGDSPLDPRALAAAERAMLLRPRSSDPDAG</sequence>
<dbReference type="Proteomes" id="UP001165679">
    <property type="component" value="Unassembled WGS sequence"/>
</dbReference>
<organism evidence="1 2">
    <name type="scientific">Limobrevibacterium gyesilva</name>
    <dbReference type="NCBI Taxonomy" id="2991712"/>
    <lineage>
        <taxon>Bacteria</taxon>
        <taxon>Pseudomonadati</taxon>
        <taxon>Pseudomonadota</taxon>
        <taxon>Alphaproteobacteria</taxon>
        <taxon>Acetobacterales</taxon>
        <taxon>Acetobacteraceae</taxon>
        <taxon>Limobrevibacterium</taxon>
    </lineage>
</organism>
<proteinExistence type="predicted"/>